<name>A0A975B6S2_9BACT</name>
<comment type="caution">
    <text evidence="24">Lacks conserved residue(s) required for the propagation of feature annotation.</text>
</comment>
<dbReference type="Pfam" id="PF01219">
    <property type="entry name" value="DAGK_prokar"/>
    <property type="match status" value="1"/>
</dbReference>
<feature type="binding site" evidence="22">
    <location>
        <position position="24"/>
    </location>
    <ligand>
        <name>ATP</name>
        <dbReference type="ChEBI" id="CHEBI:30616"/>
    </ligand>
</feature>
<dbReference type="GO" id="GO:0005524">
    <property type="term" value="F:ATP binding"/>
    <property type="evidence" value="ECO:0007669"/>
    <property type="project" value="UniProtKB-KW"/>
</dbReference>
<feature type="binding site" evidence="22">
    <location>
        <position position="84"/>
    </location>
    <ligand>
        <name>ATP</name>
        <dbReference type="ChEBI" id="CHEBI:30616"/>
    </ligand>
</feature>
<dbReference type="GO" id="GO:0046872">
    <property type="term" value="F:metal ion binding"/>
    <property type="evidence" value="ECO:0007669"/>
    <property type="project" value="UniProtKB-KW"/>
</dbReference>
<keyword evidence="15 24" id="KW-1133">Transmembrane helix</keyword>
<keyword evidence="6" id="KW-0444">Lipid biosynthesis</keyword>
<sequence>MSKTENKIPEPKTGIQRIFKAFFYSVDGLKHGIKNEAAVRQEVMLSFILVPLALLIPVSPLLKLILIICNLIVIITELLNSGIECVVDRLCPDYDPLAKQAKDMGSAAVFLSLVCLALSWLFAIYEILS</sequence>
<keyword evidence="18" id="KW-0594">Phospholipid biosynthesis</keyword>
<feature type="binding site" evidence="21">
    <location>
        <position position="106"/>
    </location>
    <ligand>
        <name>substrate</name>
    </ligand>
</feature>
<keyword evidence="7" id="KW-0997">Cell inner membrane</keyword>
<evidence type="ECO:0000256" key="16">
    <source>
        <dbReference type="ARBA" id="ARBA00023098"/>
    </source>
</evidence>
<comment type="subcellular location">
    <subcellularLocation>
        <location evidence="1">Cell inner membrane</location>
        <topology evidence="1">Multi-pass membrane protein</topology>
    </subcellularLocation>
</comment>
<evidence type="ECO:0000256" key="21">
    <source>
        <dbReference type="PIRSR" id="PIRSR600829-2"/>
    </source>
</evidence>
<comment type="function">
    <text evidence="24">Catalyzes the ATP-dependent phosphorylation of sn-l,2-diacylglycerol (DAG) to phosphatidic acid. Involved in the recycling of diacylglycerol produced as a by-product during membrane-derived oligosaccharide (MDO) biosynthesis.</text>
</comment>
<feature type="binding site" evidence="21">
    <location>
        <begin position="38"/>
        <end position="42"/>
    </location>
    <ligand>
        <name>substrate</name>
    </ligand>
</feature>
<evidence type="ECO:0000256" key="15">
    <source>
        <dbReference type="ARBA" id="ARBA00022989"/>
    </source>
</evidence>
<dbReference type="EC" id="2.7.1.107" evidence="3 24"/>
<evidence type="ECO:0000256" key="8">
    <source>
        <dbReference type="ARBA" id="ARBA00022679"/>
    </source>
</evidence>
<evidence type="ECO:0000256" key="9">
    <source>
        <dbReference type="ARBA" id="ARBA00022692"/>
    </source>
</evidence>
<feature type="transmembrane region" description="Helical" evidence="24">
    <location>
        <begin position="108"/>
        <end position="128"/>
    </location>
</feature>
<dbReference type="GO" id="GO:0005886">
    <property type="term" value="C:plasma membrane"/>
    <property type="evidence" value="ECO:0007669"/>
    <property type="project" value="UniProtKB-SubCell"/>
</dbReference>
<evidence type="ECO:0000256" key="1">
    <source>
        <dbReference type="ARBA" id="ARBA00004429"/>
    </source>
</evidence>
<evidence type="ECO:0000313" key="26">
    <source>
        <dbReference type="Proteomes" id="UP000663720"/>
    </source>
</evidence>
<evidence type="ECO:0000256" key="24">
    <source>
        <dbReference type="RuleBase" id="RU363065"/>
    </source>
</evidence>
<evidence type="ECO:0000256" key="22">
    <source>
        <dbReference type="PIRSR" id="PIRSR600829-3"/>
    </source>
</evidence>
<dbReference type="GO" id="GO:0006654">
    <property type="term" value="P:phosphatidic acid biosynthetic process"/>
    <property type="evidence" value="ECO:0007669"/>
    <property type="project" value="InterPro"/>
</dbReference>
<evidence type="ECO:0000256" key="10">
    <source>
        <dbReference type="ARBA" id="ARBA00022723"/>
    </source>
</evidence>
<feature type="binding site" evidence="22">
    <location>
        <begin position="102"/>
        <end position="103"/>
    </location>
    <ligand>
        <name>ATP</name>
        <dbReference type="ChEBI" id="CHEBI:30616"/>
    </ligand>
</feature>
<evidence type="ECO:0000256" key="13">
    <source>
        <dbReference type="ARBA" id="ARBA00022840"/>
    </source>
</evidence>
<dbReference type="PANTHER" id="PTHR34299">
    <property type="entry name" value="DIACYLGLYCEROL KINASE"/>
    <property type="match status" value="1"/>
</dbReference>
<keyword evidence="17 24" id="KW-0472">Membrane</keyword>
<feature type="transmembrane region" description="Helical" evidence="24">
    <location>
        <begin position="43"/>
        <end position="59"/>
    </location>
</feature>
<evidence type="ECO:0000256" key="7">
    <source>
        <dbReference type="ARBA" id="ARBA00022519"/>
    </source>
</evidence>
<organism evidence="25 26">
    <name type="scientific">Desulfonema limicola</name>
    <dbReference type="NCBI Taxonomy" id="45656"/>
    <lineage>
        <taxon>Bacteria</taxon>
        <taxon>Pseudomonadati</taxon>
        <taxon>Thermodesulfobacteriota</taxon>
        <taxon>Desulfobacteria</taxon>
        <taxon>Desulfobacterales</taxon>
        <taxon>Desulfococcaceae</taxon>
        <taxon>Desulfonema</taxon>
    </lineage>
</organism>
<dbReference type="KEGG" id="dli:dnl_21340"/>
<evidence type="ECO:0000313" key="25">
    <source>
        <dbReference type="EMBL" id="QTA79852.1"/>
    </source>
</evidence>
<evidence type="ECO:0000256" key="20">
    <source>
        <dbReference type="PIRSR" id="PIRSR600829-1"/>
    </source>
</evidence>
<evidence type="ECO:0000256" key="12">
    <source>
        <dbReference type="ARBA" id="ARBA00022777"/>
    </source>
</evidence>
<feature type="active site" description="Proton acceptor" evidence="20">
    <location>
        <position position="77"/>
    </location>
</feature>
<dbReference type="Gene3D" id="1.10.287.3610">
    <property type="match status" value="1"/>
</dbReference>
<keyword evidence="12 24" id="KW-0418">Kinase</keyword>
<feature type="binding site" evidence="21">
    <location>
        <position position="77"/>
    </location>
    <ligand>
        <name>substrate</name>
    </ligand>
</feature>
<keyword evidence="13 22" id="KW-0067">ATP-binding</keyword>
<dbReference type="InterPro" id="IPR033718">
    <property type="entry name" value="DAGK_prok"/>
</dbReference>
<dbReference type="PANTHER" id="PTHR34299:SF1">
    <property type="entry name" value="DIACYLGLYCEROL KINASE"/>
    <property type="match status" value="1"/>
</dbReference>
<dbReference type="Proteomes" id="UP000663720">
    <property type="component" value="Chromosome"/>
</dbReference>
<comment type="similarity">
    <text evidence="2 24">Belongs to the bacterial diacylglycerol kinase family.</text>
</comment>
<proteinExistence type="inferred from homology"/>
<evidence type="ECO:0000256" key="17">
    <source>
        <dbReference type="ARBA" id="ARBA00023136"/>
    </source>
</evidence>
<evidence type="ECO:0000256" key="14">
    <source>
        <dbReference type="ARBA" id="ARBA00022842"/>
    </source>
</evidence>
<dbReference type="EMBL" id="CP061799">
    <property type="protein sequence ID" value="QTA79852.1"/>
    <property type="molecule type" value="Genomic_DNA"/>
</dbReference>
<evidence type="ECO:0000256" key="3">
    <source>
        <dbReference type="ARBA" id="ARBA00012133"/>
    </source>
</evidence>
<keyword evidence="14 23" id="KW-0460">Magnesium</keyword>
<keyword evidence="11 22" id="KW-0547">Nucleotide-binding</keyword>
<dbReference type="CDD" id="cd14264">
    <property type="entry name" value="DAGK_IM"/>
    <property type="match status" value="1"/>
</dbReference>
<dbReference type="AlphaFoldDB" id="A0A975B6S2"/>
<protein>
    <recommendedName>
        <fullName evidence="4 24">Diacylglycerol kinase</fullName>
        <ecNumber evidence="3 24">2.7.1.107</ecNumber>
    </recommendedName>
</protein>
<dbReference type="InterPro" id="IPR000829">
    <property type="entry name" value="DAGK"/>
</dbReference>
<feature type="binding site" evidence="23">
    <location>
        <position position="36"/>
    </location>
    <ligand>
        <name>a divalent metal cation</name>
        <dbReference type="ChEBI" id="CHEBI:60240"/>
    </ligand>
</feature>
<comment type="catalytic activity">
    <reaction evidence="24">
        <text>a 1,2-diacyl-sn-glycerol + ATP = a 1,2-diacyl-sn-glycero-3-phosphate + ADP + H(+)</text>
        <dbReference type="Rhea" id="RHEA:10272"/>
        <dbReference type="ChEBI" id="CHEBI:15378"/>
        <dbReference type="ChEBI" id="CHEBI:17815"/>
        <dbReference type="ChEBI" id="CHEBI:30616"/>
        <dbReference type="ChEBI" id="CHEBI:58608"/>
        <dbReference type="ChEBI" id="CHEBI:456216"/>
        <dbReference type="EC" id="2.7.1.107"/>
    </reaction>
</comment>
<evidence type="ECO:0000256" key="5">
    <source>
        <dbReference type="ARBA" id="ARBA00022475"/>
    </source>
</evidence>
<evidence type="ECO:0000256" key="19">
    <source>
        <dbReference type="ARBA" id="ARBA00023264"/>
    </source>
</evidence>
<feature type="binding site" evidence="23">
    <location>
        <position position="84"/>
    </location>
    <ligand>
        <name>a divalent metal cation</name>
        <dbReference type="ChEBI" id="CHEBI:60240"/>
    </ligand>
</feature>
<accession>A0A975B6S2</accession>
<feature type="binding site" evidence="22">
    <location>
        <position position="17"/>
    </location>
    <ligand>
        <name>ATP</name>
        <dbReference type="ChEBI" id="CHEBI:30616"/>
    </ligand>
</feature>
<evidence type="ECO:0000256" key="23">
    <source>
        <dbReference type="PIRSR" id="PIRSR600829-4"/>
    </source>
</evidence>
<reference evidence="25" key="1">
    <citation type="journal article" date="2021" name="Microb. Physiol.">
        <title>Proteogenomic Insights into the Physiology of Marine, Sulfate-Reducing, Filamentous Desulfonema limicola and Desulfonema magnum.</title>
        <authorList>
            <person name="Schnaars V."/>
            <person name="Wohlbrand L."/>
            <person name="Scheve S."/>
            <person name="Hinrichs C."/>
            <person name="Reinhardt R."/>
            <person name="Rabus R."/>
        </authorList>
    </citation>
    <scope>NUCLEOTIDE SEQUENCE</scope>
    <source>
        <strain evidence="25">5ac10</strain>
    </source>
</reference>
<comment type="cofactor">
    <cofactor evidence="23">
        <name>Mg(2+)</name>
        <dbReference type="ChEBI" id="CHEBI:18420"/>
    </cofactor>
    <text evidence="23">Mn(2+), Zn(2+), Cd(2+) and Co(2+) support activity to lesser extents.</text>
</comment>
<gene>
    <name evidence="25" type="primary">dgkA</name>
    <name evidence="25" type="ORF">dnl_21340</name>
</gene>
<keyword evidence="10 23" id="KW-0479">Metal-binding</keyword>
<keyword evidence="26" id="KW-1185">Reference proteome</keyword>
<evidence type="ECO:0000256" key="11">
    <source>
        <dbReference type="ARBA" id="ARBA00022741"/>
    </source>
</evidence>
<keyword evidence="16 24" id="KW-0443">Lipid metabolism</keyword>
<keyword evidence="8 24" id="KW-0808">Transferase</keyword>
<keyword evidence="5" id="KW-1003">Cell membrane</keyword>
<feature type="binding site" evidence="21">
    <location>
        <position position="17"/>
    </location>
    <ligand>
        <name>substrate</name>
    </ligand>
</feature>
<dbReference type="GO" id="GO:0004143">
    <property type="term" value="F:ATP-dependent diacylglycerol kinase activity"/>
    <property type="evidence" value="ECO:0007669"/>
    <property type="project" value="UniProtKB-EC"/>
</dbReference>
<dbReference type="RefSeq" id="WP_207691558.1">
    <property type="nucleotide sequence ID" value="NZ_CP061799.1"/>
</dbReference>
<evidence type="ECO:0000256" key="6">
    <source>
        <dbReference type="ARBA" id="ARBA00022516"/>
    </source>
</evidence>
<keyword evidence="19 24" id="KW-1208">Phospholipid metabolism</keyword>
<evidence type="ECO:0000256" key="4">
    <source>
        <dbReference type="ARBA" id="ARBA00017575"/>
    </source>
</evidence>
<feature type="binding site" evidence="22">
    <location>
        <position position="36"/>
    </location>
    <ligand>
        <name>ATP</name>
        <dbReference type="ChEBI" id="CHEBI:30616"/>
    </ligand>
</feature>
<dbReference type="InterPro" id="IPR036945">
    <property type="entry name" value="DAGK_sf"/>
</dbReference>
<keyword evidence="9 24" id="KW-0812">Transmembrane</keyword>
<evidence type="ECO:0000256" key="2">
    <source>
        <dbReference type="ARBA" id="ARBA00005967"/>
    </source>
</evidence>
<evidence type="ECO:0000256" key="18">
    <source>
        <dbReference type="ARBA" id="ARBA00023209"/>
    </source>
</evidence>